<accession>A0A382Q684</accession>
<name>A0A382Q684_9ZZZZ</name>
<reference evidence="1" key="1">
    <citation type="submission" date="2018-05" db="EMBL/GenBank/DDBJ databases">
        <authorList>
            <person name="Lanie J.A."/>
            <person name="Ng W.-L."/>
            <person name="Kazmierczak K.M."/>
            <person name="Andrzejewski T.M."/>
            <person name="Davidsen T.M."/>
            <person name="Wayne K.J."/>
            <person name="Tettelin H."/>
            <person name="Glass J.I."/>
            <person name="Rusch D."/>
            <person name="Podicherti R."/>
            <person name="Tsui H.-C.T."/>
            <person name="Winkler M.E."/>
        </authorList>
    </citation>
    <scope>NUCLEOTIDE SEQUENCE</scope>
</reference>
<dbReference type="EMBL" id="UINC01112277">
    <property type="protein sequence ID" value="SVC81103.1"/>
    <property type="molecule type" value="Genomic_DNA"/>
</dbReference>
<dbReference type="AlphaFoldDB" id="A0A382Q684"/>
<gene>
    <name evidence="1" type="ORF">METZ01_LOCUS333957</name>
</gene>
<organism evidence="1">
    <name type="scientific">marine metagenome</name>
    <dbReference type="NCBI Taxonomy" id="408172"/>
    <lineage>
        <taxon>unclassified sequences</taxon>
        <taxon>metagenomes</taxon>
        <taxon>ecological metagenomes</taxon>
    </lineage>
</organism>
<feature type="non-terminal residue" evidence="1">
    <location>
        <position position="157"/>
    </location>
</feature>
<protein>
    <submittedName>
        <fullName evidence="1">Uncharacterized protein</fullName>
    </submittedName>
</protein>
<evidence type="ECO:0000313" key="1">
    <source>
        <dbReference type="EMBL" id="SVC81103.1"/>
    </source>
</evidence>
<sequence>MSLDPKIFHEFLLGKRFFLLIGERVFPNIEVLLRLRKKPGNVEVRYTITEPMRSKNRHPLIIHIHNRGENIFVRFRPFTLPSLFFHLLAVIPGCFVSMVTVCNDRIPGSNIFLNRSNRCRIHDLPDSMDLAHLIGRHNIWLPFRSFIENRIDFLFGI</sequence>
<proteinExistence type="predicted"/>